<feature type="transmembrane region" description="Helical" evidence="1">
    <location>
        <begin position="67"/>
        <end position="87"/>
    </location>
</feature>
<dbReference type="STRING" id="40296.A0A0A2KCQ4"/>
<dbReference type="OMA" id="LLCCAKW"/>
<comment type="caution">
    <text evidence="2">The sequence shown here is derived from an EMBL/GenBank/DDBJ whole genome shotgun (WGS) entry which is preliminary data.</text>
</comment>
<keyword evidence="3" id="KW-1185">Reference proteome</keyword>
<dbReference type="Proteomes" id="UP000030104">
    <property type="component" value="Unassembled WGS sequence"/>
</dbReference>
<feature type="transmembrane region" description="Helical" evidence="1">
    <location>
        <begin position="185"/>
        <end position="213"/>
    </location>
</feature>
<dbReference type="HOGENOM" id="CLU_054081_0_0_1"/>
<evidence type="ECO:0000313" key="3">
    <source>
        <dbReference type="Proteomes" id="UP000030104"/>
    </source>
</evidence>
<evidence type="ECO:0000313" key="2">
    <source>
        <dbReference type="EMBL" id="KGO65589.1"/>
    </source>
</evidence>
<dbReference type="OrthoDB" id="4504921at2759"/>
<dbReference type="AlphaFoldDB" id="A0A0A2KCQ4"/>
<organism evidence="2 3">
    <name type="scientific">Penicillium italicum</name>
    <name type="common">Blue mold</name>
    <dbReference type="NCBI Taxonomy" id="40296"/>
    <lineage>
        <taxon>Eukaryota</taxon>
        <taxon>Fungi</taxon>
        <taxon>Dikarya</taxon>
        <taxon>Ascomycota</taxon>
        <taxon>Pezizomycotina</taxon>
        <taxon>Eurotiomycetes</taxon>
        <taxon>Eurotiomycetidae</taxon>
        <taxon>Eurotiales</taxon>
        <taxon>Aspergillaceae</taxon>
        <taxon>Penicillium</taxon>
    </lineage>
</organism>
<feature type="transmembrane region" description="Helical" evidence="1">
    <location>
        <begin position="146"/>
        <end position="165"/>
    </location>
</feature>
<name>A0A0A2KCQ4_PENIT</name>
<proteinExistence type="predicted"/>
<keyword evidence="1" id="KW-0472">Membrane</keyword>
<feature type="transmembrane region" description="Helical" evidence="1">
    <location>
        <begin position="40"/>
        <end position="60"/>
    </location>
</feature>
<sequence>MAPRLGSYSSNYHNDNNPWSEKVWLTLDNYPAKSLFLTEHAFDILSLIAFIIFLISTCGIRDRSLPLKGLICALIFSICSKINIIAWEALFVTGTEVTMYYLISLMLWDFFRVMAICIIFSVFWNLIHRFLSLITASGKPHVAVSIIHYILLTIIIALSLVEWGLRVDSYVREVTSPHDENMQMISRQVISASNLVCWVSSMEILAWMIFVVVKAGDHIFVSKVNSRPKTYSLYVDIPEHTLTGHFQAPAVAIITAATAWFAEFATSSIISIRYTLVDGNSDVWPEYLNTTKTILEFFFWIGVYTGSLLCCAKWHWLGDDLKYRLPQDQSQYTPAQLQPRYLAQLPEGQNPPVQQQPYSVAS</sequence>
<evidence type="ECO:0000256" key="1">
    <source>
        <dbReference type="SAM" id="Phobius"/>
    </source>
</evidence>
<dbReference type="PhylomeDB" id="A0A0A2KCQ4"/>
<accession>A0A0A2KCQ4</accession>
<gene>
    <name evidence="2" type="ORF">PITC_019070</name>
</gene>
<reference evidence="2 3" key="1">
    <citation type="journal article" date="2015" name="Mol. Plant Microbe Interact.">
        <title>Genome, transcriptome, and functional analyses of Penicillium expansum provide new insights into secondary metabolism and pathogenicity.</title>
        <authorList>
            <person name="Ballester A.R."/>
            <person name="Marcet-Houben M."/>
            <person name="Levin E."/>
            <person name="Sela N."/>
            <person name="Selma-Lazaro C."/>
            <person name="Carmona L."/>
            <person name="Wisniewski M."/>
            <person name="Droby S."/>
            <person name="Gonzalez-Candelas L."/>
            <person name="Gabaldon T."/>
        </authorList>
    </citation>
    <scope>NUCLEOTIDE SEQUENCE [LARGE SCALE GENOMIC DNA]</scope>
    <source>
        <strain evidence="2 3">PHI-1</strain>
    </source>
</reference>
<feature type="transmembrane region" description="Helical" evidence="1">
    <location>
        <begin position="297"/>
        <end position="316"/>
    </location>
</feature>
<keyword evidence="1" id="KW-1133">Transmembrane helix</keyword>
<keyword evidence="1" id="KW-0812">Transmembrane</keyword>
<protein>
    <submittedName>
        <fullName evidence="2">Uncharacterized protein</fullName>
    </submittedName>
</protein>
<dbReference type="EMBL" id="JQGA01001490">
    <property type="protein sequence ID" value="KGO65589.1"/>
    <property type="molecule type" value="Genomic_DNA"/>
</dbReference>
<feature type="transmembrane region" description="Helical" evidence="1">
    <location>
        <begin position="99"/>
        <end position="126"/>
    </location>
</feature>